<proteinExistence type="predicted"/>
<dbReference type="PRINTS" id="PR00344">
    <property type="entry name" value="BCTRLSENSOR"/>
</dbReference>
<comment type="caution">
    <text evidence="11">The sequence shown here is derived from an EMBL/GenBank/DDBJ whole genome shotgun (WGS) entry which is preliminary data.</text>
</comment>
<keyword evidence="6 11" id="KW-0418">Kinase</keyword>
<dbReference type="SMART" id="SM00387">
    <property type="entry name" value="HATPase_c"/>
    <property type="match status" value="1"/>
</dbReference>
<evidence type="ECO:0000256" key="8">
    <source>
        <dbReference type="ARBA" id="ARBA00023012"/>
    </source>
</evidence>
<feature type="transmembrane region" description="Helical" evidence="9">
    <location>
        <begin position="38"/>
        <end position="57"/>
    </location>
</feature>
<keyword evidence="3" id="KW-0597">Phosphoprotein</keyword>
<dbReference type="InterPro" id="IPR005467">
    <property type="entry name" value="His_kinase_dom"/>
</dbReference>
<keyword evidence="4" id="KW-0808">Transferase</keyword>
<dbReference type="EC" id="2.7.13.3" evidence="2"/>
<dbReference type="SUPFAM" id="SSF55874">
    <property type="entry name" value="ATPase domain of HSP90 chaperone/DNA topoisomerase II/histidine kinase"/>
    <property type="match status" value="1"/>
</dbReference>
<protein>
    <recommendedName>
        <fullName evidence="2">histidine kinase</fullName>
        <ecNumber evidence="2">2.7.13.3</ecNumber>
    </recommendedName>
</protein>
<dbReference type="Pfam" id="PF00512">
    <property type="entry name" value="HisKA"/>
    <property type="match status" value="1"/>
</dbReference>
<gene>
    <name evidence="11" type="ORF">D7V88_38500</name>
</gene>
<dbReference type="CDD" id="cd00075">
    <property type="entry name" value="HATPase"/>
    <property type="match status" value="1"/>
</dbReference>
<dbReference type="CDD" id="cd00082">
    <property type="entry name" value="HisKA"/>
    <property type="match status" value="1"/>
</dbReference>
<dbReference type="PROSITE" id="PS50109">
    <property type="entry name" value="HIS_KIN"/>
    <property type="match status" value="1"/>
</dbReference>
<evidence type="ECO:0000256" key="9">
    <source>
        <dbReference type="SAM" id="Phobius"/>
    </source>
</evidence>
<dbReference type="Proteomes" id="UP000268094">
    <property type="component" value="Unassembled WGS sequence"/>
</dbReference>
<dbReference type="PANTHER" id="PTHR43065:SF10">
    <property type="entry name" value="PEROXIDE STRESS-ACTIVATED HISTIDINE KINASE MAK3"/>
    <property type="match status" value="1"/>
</dbReference>
<dbReference type="InterPro" id="IPR003661">
    <property type="entry name" value="HisK_dim/P_dom"/>
</dbReference>
<sequence length="480" mass="53033">MSASFTHVPAYVSQCQEGRAEALLARQLRDSRGRVDALFTWLMLGQWASAILVAVFFSPYGWEGRVRGVHLHVQTAVLLGGVLSLFPVLLTRLLPGQVLTRHVVAVNQMLWSALLIHLTGGRIETHFHIFGSLAVLSFYRDPKVLLTASGAIVVDHCLRGALWPESIYGQLHPEWWRFLEHAFWVAVIDAVLLVACRDAVRELREKAERQAHAEQSSERELALRAGQLDAAVREVLAFRDHAGRLERLASLGQLTASVSHELRNPLAAARTAHAFVLRRMLKTDAGTTDPRIPRFLDIIDRELQACTVIISDLLDYAKGRPPSFMPCPLKPLVEEAISVVPVREGVRVNNQVPDGLPVPHLDREQFRQVLVNLIQNAVEAIPPERTGEVCVHADQSVDGGWSLRVTDDGPGIPAPLLERIFEPMFTTKLRGTGLGLAIVKSLVQGHGARIQAESDFGHGSRFTVLFPDARVPDVAVPVHP</sequence>
<evidence type="ECO:0000256" key="7">
    <source>
        <dbReference type="ARBA" id="ARBA00022840"/>
    </source>
</evidence>
<keyword evidence="9" id="KW-0812">Transmembrane</keyword>
<dbReference type="Gene3D" id="3.30.565.10">
    <property type="entry name" value="Histidine kinase-like ATPase, C-terminal domain"/>
    <property type="match status" value="1"/>
</dbReference>
<dbReference type="SMART" id="SM00388">
    <property type="entry name" value="HisKA"/>
    <property type="match status" value="1"/>
</dbReference>
<reference evidence="12" key="1">
    <citation type="submission" date="2018-09" db="EMBL/GenBank/DDBJ databases">
        <authorList>
            <person name="Livingstone P.G."/>
            <person name="Whitworth D.E."/>
        </authorList>
    </citation>
    <scope>NUCLEOTIDE SEQUENCE [LARGE SCALE GENOMIC DNA]</scope>
    <source>
        <strain evidence="12">CA054A</strain>
    </source>
</reference>
<evidence type="ECO:0000256" key="6">
    <source>
        <dbReference type="ARBA" id="ARBA00022777"/>
    </source>
</evidence>
<dbReference type="InterPro" id="IPR004358">
    <property type="entry name" value="Sig_transdc_His_kin-like_C"/>
</dbReference>
<organism evidence="11 12">
    <name type="scientific">Corallococcus terminator</name>
    <dbReference type="NCBI Taxonomy" id="2316733"/>
    <lineage>
        <taxon>Bacteria</taxon>
        <taxon>Pseudomonadati</taxon>
        <taxon>Myxococcota</taxon>
        <taxon>Myxococcia</taxon>
        <taxon>Myxococcales</taxon>
        <taxon>Cystobacterineae</taxon>
        <taxon>Myxococcaceae</taxon>
        <taxon>Corallococcus</taxon>
    </lineage>
</organism>
<evidence type="ECO:0000256" key="5">
    <source>
        <dbReference type="ARBA" id="ARBA00022741"/>
    </source>
</evidence>
<feature type="domain" description="Histidine kinase" evidence="10">
    <location>
        <begin position="257"/>
        <end position="470"/>
    </location>
</feature>
<feature type="transmembrane region" description="Helical" evidence="9">
    <location>
        <begin position="69"/>
        <end position="90"/>
    </location>
</feature>
<keyword evidence="5" id="KW-0547">Nucleotide-binding</keyword>
<comment type="catalytic activity">
    <reaction evidence="1">
        <text>ATP + protein L-histidine = ADP + protein N-phospho-L-histidine.</text>
        <dbReference type="EC" id="2.7.13.3"/>
    </reaction>
</comment>
<evidence type="ECO:0000256" key="3">
    <source>
        <dbReference type="ARBA" id="ARBA00022553"/>
    </source>
</evidence>
<evidence type="ECO:0000256" key="2">
    <source>
        <dbReference type="ARBA" id="ARBA00012438"/>
    </source>
</evidence>
<dbReference type="Gene3D" id="1.10.287.130">
    <property type="match status" value="1"/>
</dbReference>
<dbReference type="RefSeq" id="WP_120545512.1">
    <property type="nucleotide sequence ID" value="NZ_RAVZ01000482.1"/>
</dbReference>
<dbReference type="PANTHER" id="PTHR43065">
    <property type="entry name" value="SENSOR HISTIDINE KINASE"/>
    <property type="match status" value="1"/>
</dbReference>
<evidence type="ECO:0000259" key="10">
    <source>
        <dbReference type="PROSITE" id="PS50109"/>
    </source>
</evidence>
<keyword evidence="9" id="KW-1133">Transmembrane helix</keyword>
<dbReference type="EMBL" id="RAVZ01000482">
    <property type="protein sequence ID" value="RKG72198.1"/>
    <property type="molecule type" value="Genomic_DNA"/>
</dbReference>
<accession>A0A3A8HNU7</accession>
<name>A0A3A8HNU7_9BACT</name>
<evidence type="ECO:0000256" key="1">
    <source>
        <dbReference type="ARBA" id="ARBA00000085"/>
    </source>
</evidence>
<dbReference type="GO" id="GO:0000155">
    <property type="term" value="F:phosphorelay sensor kinase activity"/>
    <property type="evidence" value="ECO:0007669"/>
    <property type="project" value="InterPro"/>
</dbReference>
<dbReference type="InterPro" id="IPR036097">
    <property type="entry name" value="HisK_dim/P_sf"/>
</dbReference>
<evidence type="ECO:0000313" key="12">
    <source>
        <dbReference type="Proteomes" id="UP000268094"/>
    </source>
</evidence>
<dbReference type="SUPFAM" id="SSF47384">
    <property type="entry name" value="Homodimeric domain of signal transducing histidine kinase"/>
    <property type="match status" value="1"/>
</dbReference>
<dbReference type="InterPro" id="IPR036890">
    <property type="entry name" value="HATPase_C_sf"/>
</dbReference>
<keyword evidence="9" id="KW-0472">Membrane</keyword>
<dbReference type="OrthoDB" id="9781147at2"/>
<keyword evidence="8" id="KW-0902">Two-component regulatory system</keyword>
<dbReference type="Pfam" id="PF02518">
    <property type="entry name" value="HATPase_c"/>
    <property type="match status" value="1"/>
</dbReference>
<evidence type="ECO:0000313" key="11">
    <source>
        <dbReference type="EMBL" id="RKG72198.1"/>
    </source>
</evidence>
<evidence type="ECO:0000256" key="4">
    <source>
        <dbReference type="ARBA" id="ARBA00022679"/>
    </source>
</evidence>
<keyword evidence="12" id="KW-1185">Reference proteome</keyword>
<keyword evidence="7" id="KW-0067">ATP-binding</keyword>
<dbReference type="AlphaFoldDB" id="A0A3A8HNU7"/>
<dbReference type="GO" id="GO:0005524">
    <property type="term" value="F:ATP binding"/>
    <property type="evidence" value="ECO:0007669"/>
    <property type="project" value="UniProtKB-KW"/>
</dbReference>
<dbReference type="InterPro" id="IPR003594">
    <property type="entry name" value="HATPase_dom"/>
</dbReference>